<keyword evidence="4" id="KW-0175">Coiled coil</keyword>
<dbReference type="InterPro" id="IPR001611">
    <property type="entry name" value="Leu-rich_rpt"/>
</dbReference>
<dbReference type="GO" id="GO:0006913">
    <property type="term" value="P:nucleocytoplasmic transport"/>
    <property type="evidence" value="ECO:0007669"/>
    <property type="project" value="TreeGrafter"/>
</dbReference>
<dbReference type="GO" id="GO:0005634">
    <property type="term" value="C:nucleus"/>
    <property type="evidence" value="ECO:0007669"/>
    <property type="project" value="TreeGrafter"/>
</dbReference>
<name>V6LLV6_9EUKA</name>
<dbReference type="OrthoDB" id="120976at2759"/>
<evidence type="ECO:0000256" key="3">
    <source>
        <dbReference type="ARBA" id="ARBA00022737"/>
    </source>
</evidence>
<dbReference type="EMBL" id="KI546100">
    <property type="protein sequence ID" value="EST45188.1"/>
    <property type="molecule type" value="Genomic_DNA"/>
</dbReference>
<dbReference type="Gene3D" id="3.80.10.10">
    <property type="entry name" value="Ribonuclease Inhibitor"/>
    <property type="match status" value="3"/>
</dbReference>
<dbReference type="Proteomes" id="UP000018208">
    <property type="component" value="Unassembled WGS sequence"/>
</dbReference>
<dbReference type="GO" id="GO:0048471">
    <property type="term" value="C:perinuclear region of cytoplasm"/>
    <property type="evidence" value="ECO:0007669"/>
    <property type="project" value="TreeGrafter"/>
</dbReference>
<gene>
    <name evidence="5" type="ORF">SS50377_14761</name>
    <name evidence="6" type="ORF">SS50377_20132</name>
</gene>
<dbReference type="GO" id="GO:0005096">
    <property type="term" value="F:GTPase activator activity"/>
    <property type="evidence" value="ECO:0007669"/>
    <property type="project" value="UniProtKB-KW"/>
</dbReference>
<dbReference type="AlphaFoldDB" id="V6LLV6"/>
<sequence>MEYLEFDLTAQLICSLYDAKCRSLKIENTEQLRLRFVHQIQSHLPKGILDISSQKLTKMCAPAIVKLLSHLSTQITTLILDDNPLEDAGIISLTTCQTVLDKITTISLVSVGLSPEGCIEFLSSFATNSYIRSLNLGSNPAAQKRNRFNEPACKFLGQFFVQMQNLEEINFQNSQLRATNGYALFKFVARECALKRINLANTGVNNQAIKQLCTVNARNFPFLEMLDLSGNQTLTGDACLDIANLIMFQRRFHELYIKDCTGLQEQMKVIFEALGYGSAEQLAEQEAFKRRNAVREEQRNKMLCDLHFGIRNLIQTGKVIQGDEIPKKVVQQEQNLPLTEKTCAITHLDLTNLKISAQNLQIFADSLKENQSLQVCKLENCFIDLNRIDAKNEIEFHVPFQNFCEAIFDHSKIKFLNLSKNSILDIGAQYLFKVIQIGSLKTLNLNYCRIQNDGMVNIAKGLGSAKNIEKLYIAGNNCDDIAGQALFTNLQNYQKLKLLDISLNKISFQFSEKIQQLIKSNIEQSCSEIYQSLMIQVNQFEKSINELNFIDVETIKHRQEYNDLLIQVKNLSIEMVDLHKNCEEQLKNEHNKLEDLRVKLGQKEGELGNRTIKVNEIQTRLDQDFAICEQKKRIIREKTMVIQTQIEELEEVEKAVVNDELISLQAQLEKKRKEKITLEKDCVGTLAQLAACEAILVKENLITIIQSKKGIRK</sequence>
<feature type="coiled-coil region" evidence="4">
    <location>
        <begin position="654"/>
        <end position="681"/>
    </location>
</feature>
<keyword evidence="7" id="KW-1185">Reference proteome</keyword>
<evidence type="ECO:0000256" key="2">
    <source>
        <dbReference type="ARBA" id="ARBA00022614"/>
    </source>
</evidence>
<dbReference type="PANTHER" id="PTHR24113">
    <property type="entry name" value="RAN GTPASE-ACTIVATING PROTEIN 1"/>
    <property type="match status" value="1"/>
</dbReference>
<dbReference type="EMBL" id="AUWU02000001">
    <property type="protein sequence ID" value="KAH0576786.1"/>
    <property type="molecule type" value="Genomic_DNA"/>
</dbReference>
<dbReference type="PANTHER" id="PTHR24113:SF12">
    <property type="entry name" value="RAN GTPASE-ACTIVATING PROTEIN 1"/>
    <property type="match status" value="1"/>
</dbReference>
<dbReference type="GO" id="GO:0031267">
    <property type="term" value="F:small GTPase binding"/>
    <property type="evidence" value="ECO:0007669"/>
    <property type="project" value="TreeGrafter"/>
</dbReference>
<protein>
    <submittedName>
        <fullName evidence="5">Uncharacterized protein</fullName>
    </submittedName>
</protein>
<evidence type="ECO:0000256" key="4">
    <source>
        <dbReference type="SAM" id="Coils"/>
    </source>
</evidence>
<reference evidence="5 6" key="1">
    <citation type="journal article" date="2014" name="PLoS Genet.">
        <title>The Genome of Spironucleus salmonicida Highlights a Fish Pathogen Adapted to Fluctuating Environments.</title>
        <authorList>
            <person name="Xu F."/>
            <person name="Jerlstrom-Hultqvist J."/>
            <person name="Einarsson E."/>
            <person name="Astvaldsson A."/>
            <person name="Svard S.G."/>
            <person name="Andersson J.O."/>
        </authorList>
    </citation>
    <scope>NUCLEOTIDE SEQUENCE</scope>
    <source>
        <strain evidence="6">ATCC 50377</strain>
    </source>
</reference>
<dbReference type="VEuPathDB" id="GiardiaDB:SS50377_20132"/>
<dbReference type="GO" id="GO:0005829">
    <property type="term" value="C:cytosol"/>
    <property type="evidence" value="ECO:0007669"/>
    <property type="project" value="TreeGrafter"/>
</dbReference>
<feature type="coiled-coil region" evidence="4">
    <location>
        <begin position="568"/>
        <end position="606"/>
    </location>
</feature>
<keyword evidence="3" id="KW-0677">Repeat</keyword>
<dbReference type="InterPro" id="IPR032675">
    <property type="entry name" value="LRR_dom_sf"/>
</dbReference>
<dbReference type="InterPro" id="IPR027038">
    <property type="entry name" value="RanGap"/>
</dbReference>
<evidence type="ECO:0000256" key="1">
    <source>
        <dbReference type="ARBA" id="ARBA00022468"/>
    </source>
</evidence>
<evidence type="ECO:0000313" key="5">
    <source>
        <dbReference type="EMBL" id="EST45188.1"/>
    </source>
</evidence>
<proteinExistence type="predicted"/>
<evidence type="ECO:0000313" key="7">
    <source>
        <dbReference type="Proteomes" id="UP000018208"/>
    </source>
</evidence>
<evidence type="ECO:0000313" key="6">
    <source>
        <dbReference type="EMBL" id="KAH0576786.1"/>
    </source>
</evidence>
<organism evidence="5">
    <name type="scientific">Spironucleus salmonicida</name>
    <dbReference type="NCBI Taxonomy" id="348837"/>
    <lineage>
        <taxon>Eukaryota</taxon>
        <taxon>Metamonada</taxon>
        <taxon>Diplomonadida</taxon>
        <taxon>Hexamitidae</taxon>
        <taxon>Hexamitinae</taxon>
        <taxon>Spironucleus</taxon>
    </lineage>
</organism>
<reference evidence="6" key="2">
    <citation type="submission" date="2020-12" db="EMBL/GenBank/DDBJ databases">
        <title>New Spironucleus salmonicida genome in near-complete chromosomes.</title>
        <authorList>
            <person name="Xu F."/>
            <person name="Kurt Z."/>
            <person name="Jimenez-Gonzalez A."/>
            <person name="Astvaldsson A."/>
            <person name="Andersson J.O."/>
            <person name="Svard S.G."/>
        </authorList>
    </citation>
    <scope>NUCLEOTIDE SEQUENCE</scope>
    <source>
        <strain evidence="6">ATCC 50377</strain>
    </source>
</reference>
<keyword evidence="1" id="KW-0343">GTPase activation</keyword>
<accession>V6LLV6</accession>
<dbReference type="SUPFAM" id="SSF52047">
    <property type="entry name" value="RNI-like"/>
    <property type="match status" value="2"/>
</dbReference>
<dbReference type="SMART" id="SM00368">
    <property type="entry name" value="LRR_RI"/>
    <property type="match status" value="5"/>
</dbReference>
<dbReference type="Pfam" id="PF13516">
    <property type="entry name" value="LRR_6"/>
    <property type="match status" value="1"/>
</dbReference>
<keyword evidence="2" id="KW-0433">Leucine-rich repeat</keyword>